<dbReference type="EMBL" id="LR797185">
    <property type="protein sequence ID" value="CAB4192639.1"/>
    <property type="molecule type" value="Genomic_DNA"/>
</dbReference>
<dbReference type="EMBL" id="LR796919">
    <property type="protein sequence ID" value="CAB4174174.1"/>
    <property type="molecule type" value="Genomic_DNA"/>
</dbReference>
<dbReference type="EMBL" id="LR797071">
    <property type="protein sequence ID" value="CAB4184553.1"/>
    <property type="molecule type" value="Genomic_DNA"/>
</dbReference>
<sequence length="50" mass="5673">MSRNACIWCGTEVEDDRQYEFAICGECYADAAHASQAEVRIEEMRDNGDI</sequence>
<dbReference type="EMBL" id="LR798428">
    <property type="protein sequence ID" value="CAB5230917.1"/>
    <property type="molecule type" value="Genomic_DNA"/>
</dbReference>
<evidence type="ECO:0000313" key="3">
    <source>
        <dbReference type="EMBL" id="CAB4192639.1"/>
    </source>
</evidence>
<evidence type="ECO:0000313" key="4">
    <source>
        <dbReference type="EMBL" id="CAB5230917.1"/>
    </source>
</evidence>
<organism evidence="2">
    <name type="scientific">uncultured Caudovirales phage</name>
    <dbReference type="NCBI Taxonomy" id="2100421"/>
    <lineage>
        <taxon>Viruses</taxon>
        <taxon>Duplodnaviria</taxon>
        <taxon>Heunggongvirae</taxon>
        <taxon>Uroviricota</taxon>
        <taxon>Caudoviricetes</taxon>
        <taxon>Peduoviridae</taxon>
        <taxon>Maltschvirus</taxon>
        <taxon>Maltschvirus maltsch</taxon>
    </lineage>
</organism>
<protein>
    <submittedName>
        <fullName evidence="2">Uncharacterized protein</fullName>
    </submittedName>
</protein>
<gene>
    <name evidence="2" type="ORF">UFOVP1131_14</name>
    <name evidence="3" type="ORF">UFOVP1245_48</name>
    <name evidence="4" type="ORF">UFOVP1582_6</name>
    <name evidence="1" type="ORF">UFOVP966_28</name>
</gene>
<accession>A0A6J5QJM6</accession>
<reference evidence="2" key="1">
    <citation type="submission" date="2020-05" db="EMBL/GenBank/DDBJ databases">
        <authorList>
            <person name="Chiriac C."/>
            <person name="Salcher M."/>
            <person name="Ghai R."/>
            <person name="Kavagutti S V."/>
        </authorList>
    </citation>
    <scope>NUCLEOTIDE SEQUENCE</scope>
</reference>
<name>A0A6J5QJM6_9CAUD</name>
<evidence type="ECO:0000313" key="1">
    <source>
        <dbReference type="EMBL" id="CAB4174174.1"/>
    </source>
</evidence>
<evidence type="ECO:0000313" key="2">
    <source>
        <dbReference type="EMBL" id="CAB4184553.1"/>
    </source>
</evidence>
<proteinExistence type="predicted"/>